<dbReference type="EMBL" id="DYDO01000006">
    <property type="protein sequence ID" value="DBA22278.1"/>
    <property type="molecule type" value="Genomic_DNA"/>
</dbReference>
<feature type="region of interest" description="Disordered" evidence="13">
    <location>
        <begin position="227"/>
        <end position="280"/>
    </location>
</feature>
<sequence>MEPTFPPSMLMFTHLPPVTTFARMGSDLLPSPLPPPIHPGPGDMSLKKEPGSPSTAEYLHGMNAIKQEKVGDLDQYQFYGDRSNEILEVTVGSQPLHPDMSFTRESCDGDMSPNYKPHICQHCHASFRSSYHLRRHVLIHTGERPFECGLCNMTFIQKYLLQRHHKIHSGEKPFTCDQCNMKFIQKYHMERHKRTHSGEKPYKCDSCHQFFSRTDRLLKHRRTCSESINKGALNPGPSNPGLNNLSGNFDLSQGSSNVSVRKKTRTKNGSSNKNPKSGSKMNEAHIAADMDLQNYAVDVPMMSGNDPSGTGLGDLNTKLSKMGIKKGGRKQAQKNDLSLDSQSTNLAMLKLSDKANSPHDMVSTSNVDSMNLLQTSGNKGPTSSNYDDAMQFLKKKRYLPSTGSNNAYAVNVAHMVSQQSVIQSSVSNVMDGDSQLTLIDSNALNVDIKNCHDKSVISDEVFQSFLDHYTHKSVVHPDVTFSLGEQHMELQTANANDLVQEENICTVSQSTPNDKASLLQEYSKCLQQALERTSQTPSFPLGPSLQFVGFTSSVPSPSLFADKLIYTTSPLDCGFGQTVTSVLPPGLPKSNFGMVLGPQTGFSLSLDTSQQQLTPSQELADQIDSQKPLDTSSSYQISSQELNGQKDQQKSMDNASGFHLQPQDLASSLEQQKDDGPQVTYQIETFAQAFGPQFKSGNRVPILFNTSTDGGMDQRLRNSTSEFSGYSTLLSDVSEAGSTQVKSTDNQSFR</sequence>
<dbReference type="InterPro" id="IPR036236">
    <property type="entry name" value="Znf_C2H2_sf"/>
</dbReference>
<feature type="compositionally biased region" description="Polar residues" evidence="13">
    <location>
        <begin position="617"/>
        <end position="654"/>
    </location>
</feature>
<feature type="region of interest" description="Disordered" evidence="13">
    <location>
        <begin position="617"/>
        <end position="658"/>
    </location>
</feature>
<reference evidence="15" key="1">
    <citation type="thesis" date="2020" institute="ProQuest LLC" country="789 East Eisenhower Parkway, Ann Arbor, MI, USA">
        <title>Comparative Genomics and Chromosome Evolution.</title>
        <authorList>
            <person name="Mudd A.B."/>
        </authorList>
    </citation>
    <scope>NUCLEOTIDE SEQUENCE</scope>
    <source>
        <strain evidence="15">1538</strain>
        <tissue evidence="15">Blood</tissue>
    </source>
</reference>
<comment type="function">
    <text evidence="1">May be involved in transcriptional regulation.</text>
</comment>
<dbReference type="AlphaFoldDB" id="A0AAV3A9P1"/>
<feature type="domain" description="C2H2-type" evidence="14">
    <location>
        <begin position="146"/>
        <end position="173"/>
    </location>
</feature>
<keyword evidence="4" id="KW-0479">Metal-binding</keyword>
<evidence type="ECO:0000256" key="1">
    <source>
        <dbReference type="ARBA" id="ARBA00003767"/>
    </source>
</evidence>
<dbReference type="GO" id="GO:0000981">
    <property type="term" value="F:DNA-binding transcription factor activity, RNA polymerase II-specific"/>
    <property type="evidence" value="ECO:0007669"/>
    <property type="project" value="TreeGrafter"/>
</dbReference>
<dbReference type="GO" id="GO:0000978">
    <property type="term" value="F:RNA polymerase II cis-regulatory region sequence-specific DNA binding"/>
    <property type="evidence" value="ECO:0007669"/>
    <property type="project" value="TreeGrafter"/>
</dbReference>
<evidence type="ECO:0000259" key="14">
    <source>
        <dbReference type="PROSITE" id="PS50157"/>
    </source>
</evidence>
<gene>
    <name evidence="15" type="ORF">GDO54_013317</name>
</gene>
<evidence type="ECO:0000256" key="12">
    <source>
        <dbReference type="PROSITE-ProRule" id="PRU00042"/>
    </source>
</evidence>
<dbReference type="PANTHER" id="PTHR23235:SF155">
    <property type="entry name" value="EARLY GROWTH RESPONSE 4-RELATED"/>
    <property type="match status" value="1"/>
</dbReference>
<dbReference type="PROSITE" id="PS50157">
    <property type="entry name" value="ZINC_FINGER_C2H2_2"/>
    <property type="match status" value="4"/>
</dbReference>
<dbReference type="FunFam" id="3.30.160.60:FF:000042">
    <property type="entry name" value="Zinc finger protein 148"/>
    <property type="match status" value="1"/>
</dbReference>
<comment type="caution">
    <text evidence="15">The sequence shown here is derived from an EMBL/GenBank/DDBJ whole genome shotgun (WGS) entry which is preliminary data.</text>
</comment>
<feature type="compositionally biased region" description="Polar residues" evidence="13">
    <location>
        <begin position="249"/>
        <end position="259"/>
    </location>
</feature>
<evidence type="ECO:0000256" key="8">
    <source>
        <dbReference type="ARBA" id="ARBA00023015"/>
    </source>
</evidence>
<dbReference type="GO" id="GO:0005634">
    <property type="term" value="C:nucleus"/>
    <property type="evidence" value="ECO:0007669"/>
    <property type="project" value="UniProtKB-SubCell"/>
</dbReference>
<keyword evidence="10" id="KW-0804">Transcription</keyword>
<evidence type="ECO:0000256" key="6">
    <source>
        <dbReference type="ARBA" id="ARBA00022771"/>
    </source>
</evidence>
<dbReference type="PROSITE" id="PS00028">
    <property type="entry name" value="ZINC_FINGER_C2H2_1"/>
    <property type="match status" value="3"/>
</dbReference>
<comment type="similarity">
    <text evidence="3">Belongs to the krueppel C2H2-type zinc-finger protein family.</text>
</comment>
<evidence type="ECO:0000256" key="9">
    <source>
        <dbReference type="ARBA" id="ARBA00023125"/>
    </source>
</evidence>
<evidence type="ECO:0000256" key="13">
    <source>
        <dbReference type="SAM" id="MobiDB-lite"/>
    </source>
</evidence>
<dbReference type="Proteomes" id="UP001181693">
    <property type="component" value="Unassembled WGS sequence"/>
</dbReference>
<keyword evidence="5" id="KW-0677">Repeat</keyword>
<feature type="compositionally biased region" description="Low complexity" evidence="13">
    <location>
        <begin position="233"/>
        <end position="248"/>
    </location>
</feature>
<feature type="region of interest" description="Disordered" evidence="13">
    <location>
        <begin position="32"/>
        <end position="53"/>
    </location>
</feature>
<proteinExistence type="inferred from homology"/>
<keyword evidence="11" id="KW-0539">Nucleus</keyword>
<evidence type="ECO:0000256" key="7">
    <source>
        <dbReference type="ARBA" id="ARBA00022833"/>
    </source>
</evidence>
<name>A0AAV3A9P1_PYXAD</name>
<organism evidence="15 16">
    <name type="scientific">Pyxicephalus adspersus</name>
    <name type="common">African bullfrog</name>
    <dbReference type="NCBI Taxonomy" id="30357"/>
    <lineage>
        <taxon>Eukaryota</taxon>
        <taxon>Metazoa</taxon>
        <taxon>Chordata</taxon>
        <taxon>Craniata</taxon>
        <taxon>Vertebrata</taxon>
        <taxon>Euteleostomi</taxon>
        <taxon>Amphibia</taxon>
        <taxon>Batrachia</taxon>
        <taxon>Anura</taxon>
        <taxon>Neobatrachia</taxon>
        <taxon>Ranoidea</taxon>
        <taxon>Pyxicephalidae</taxon>
        <taxon>Pyxicephalinae</taxon>
        <taxon>Pyxicephalus</taxon>
    </lineage>
</organism>
<evidence type="ECO:0000313" key="15">
    <source>
        <dbReference type="EMBL" id="DBA22278.1"/>
    </source>
</evidence>
<evidence type="ECO:0000313" key="16">
    <source>
        <dbReference type="Proteomes" id="UP001181693"/>
    </source>
</evidence>
<dbReference type="FunFam" id="3.30.160.60:FF:000446">
    <property type="entry name" value="Zinc finger protein"/>
    <property type="match status" value="1"/>
</dbReference>
<keyword evidence="7" id="KW-0862">Zinc</keyword>
<dbReference type="GO" id="GO:0008270">
    <property type="term" value="F:zinc ion binding"/>
    <property type="evidence" value="ECO:0007669"/>
    <property type="project" value="UniProtKB-KW"/>
</dbReference>
<evidence type="ECO:0000256" key="2">
    <source>
        <dbReference type="ARBA" id="ARBA00004123"/>
    </source>
</evidence>
<dbReference type="Gene3D" id="3.30.160.60">
    <property type="entry name" value="Classic Zinc Finger"/>
    <property type="match status" value="4"/>
</dbReference>
<protein>
    <recommendedName>
        <fullName evidence="14">C2H2-type domain-containing protein</fullName>
    </recommendedName>
</protein>
<feature type="domain" description="C2H2-type" evidence="14">
    <location>
        <begin position="202"/>
        <end position="231"/>
    </location>
</feature>
<feature type="compositionally biased region" description="Low complexity" evidence="13">
    <location>
        <begin position="267"/>
        <end position="280"/>
    </location>
</feature>
<feature type="domain" description="C2H2-type" evidence="14">
    <location>
        <begin position="118"/>
        <end position="145"/>
    </location>
</feature>
<dbReference type="SMART" id="SM00355">
    <property type="entry name" value="ZnF_C2H2"/>
    <property type="match status" value="4"/>
</dbReference>
<dbReference type="FunFam" id="3.30.160.60:FF:000100">
    <property type="entry name" value="Zinc finger 45-like"/>
    <property type="match status" value="1"/>
</dbReference>
<dbReference type="FunFam" id="3.30.160.60:FF:000230">
    <property type="entry name" value="Zinc finger protein 148"/>
    <property type="match status" value="1"/>
</dbReference>
<evidence type="ECO:0000256" key="5">
    <source>
        <dbReference type="ARBA" id="ARBA00022737"/>
    </source>
</evidence>
<keyword evidence="6 12" id="KW-0863">Zinc-finger</keyword>
<keyword evidence="16" id="KW-1185">Reference proteome</keyword>
<dbReference type="Pfam" id="PF00096">
    <property type="entry name" value="zf-C2H2"/>
    <property type="match status" value="2"/>
</dbReference>
<evidence type="ECO:0000256" key="3">
    <source>
        <dbReference type="ARBA" id="ARBA00006991"/>
    </source>
</evidence>
<evidence type="ECO:0000256" key="10">
    <source>
        <dbReference type="ARBA" id="ARBA00023163"/>
    </source>
</evidence>
<keyword evidence="8" id="KW-0805">Transcription regulation</keyword>
<dbReference type="PANTHER" id="PTHR23235">
    <property type="entry name" value="KRUEPPEL-LIKE TRANSCRIPTION FACTOR"/>
    <property type="match status" value="1"/>
</dbReference>
<evidence type="ECO:0000256" key="11">
    <source>
        <dbReference type="ARBA" id="ARBA00023242"/>
    </source>
</evidence>
<evidence type="ECO:0000256" key="4">
    <source>
        <dbReference type="ARBA" id="ARBA00022723"/>
    </source>
</evidence>
<dbReference type="SUPFAM" id="SSF57667">
    <property type="entry name" value="beta-beta-alpha zinc fingers"/>
    <property type="match status" value="2"/>
</dbReference>
<accession>A0AAV3A9P1</accession>
<comment type="subcellular location">
    <subcellularLocation>
        <location evidence="2">Nucleus</location>
    </subcellularLocation>
</comment>
<keyword evidence="9" id="KW-0238">DNA-binding</keyword>
<feature type="domain" description="C2H2-type" evidence="14">
    <location>
        <begin position="174"/>
        <end position="201"/>
    </location>
</feature>
<dbReference type="InterPro" id="IPR013087">
    <property type="entry name" value="Znf_C2H2_type"/>
</dbReference>